<feature type="domain" description="Laminin G" evidence="12">
    <location>
        <begin position="868"/>
        <end position="1037"/>
    </location>
</feature>
<dbReference type="Gene3D" id="2.60.120.260">
    <property type="entry name" value="Galactose-binding domain-like"/>
    <property type="match status" value="1"/>
</dbReference>
<dbReference type="InterPro" id="IPR008979">
    <property type="entry name" value="Galactose-bd-like_sf"/>
</dbReference>
<feature type="domain" description="EGF-like" evidence="13">
    <location>
        <begin position="598"/>
        <end position="635"/>
    </location>
</feature>
<dbReference type="Pfam" id="PF02210">
    <property type="entry name" value="Laminin_G_2"/>
    <property type="match status" value="3"/>
</dbReference>
<keyword evidence="8" id="KW-1015">Disulfide bond</keyword>
<protein>
    <submittedName>
        <fullName evidence="14 15">Uncharacterized protein</fullName>
    </submittedName>
</protein>
<dbReference type="Proteomes" id="UP000015101">
    <property type="component" value="Unassembled WGS sequence"/>
</dbReference>
<dbReference type="eggNOG" id="KOG3516">
    <property type="taxonomic scope" value="Eukaryota"/>
</dbReference>
<dbReference type="EMBL" id="AMQM01005606">
    <property type="status" value="NOT_ANNOTATED_CDS"/>
    <property type="molecule type" value="Genomic_DNA"/>
</dbReference>
<dbReference type="PROSITE" id="PS01286">
    <property type="entry name" value="FA58C_2"/>
    <property type="match status" value="1"/>
</dbReference>
<dbReference type="CTD" id="20212362"/>
<dbReference type="Pfam" id="PF00754">
    <property type="entry name" value="F5_F8_type_C"/>
    <property type="match status" value="1"/>
</dbReference>
<dbReference type="InterPro" id="IPR050372">
    <property type="entry name" value="Neurexin-related_CASP"/>
</dbReference>
<dbReference type="OrthoDB" id="26719at2759"/>
<dbReference type="SUPFAM" id="SSF49785">
    <property type="entry name" value="Galactose-binding domain-like"/>
    <property type="match status" value="1"/>
</dbReference>
<dbReference type="PROSITE" id="PS50025">
    <property type="entry name" value="LAM_G_DOMAIN"/>
    <property type="match status" value="4"/>
</dbReference>
<evidence type="ECO:0000256" key="8">
    <source>
        <dbReference type="ARBA" id="ARBA00023157"/>
    </source>
</evidence>
<keyword evidence="7 10" id="KW-0472">Membrane</keyword>
<dbReference type="Gene3D" id="2.10.25.10">
    <property type="entry name" value="Laminin"/>
    <property type="match status" value="2"/>
</dbReference>
<dbReference type="InterPro" id="IPR026224">
    <property type="entry name" value="DPCD"/>
</dbReference>
<feature type="domain" description="Laminin G" evidence="12">
    <location>
        <begin position="262"/>
        <end position="446"/>
    </location>
</feature>
<gene>
    <name evidence="15" type="primary">20212362</name>
    <name evidence="14" type="ORF">HELRODRAFT_192677</name>
</gene>
<accession>T1FU66</accession>
<dbReference type="EMBL" id="KB097026">
    <property type="protein sequence ID" value="ESN99979.1"/>
    <property type="molecule type" value="Genomic_DNA"/>
</dbReference>
<dbReference type="Pfam" id="PF14913">
    <property type="entry name" value="DPCD"/>
    <property type="match status" value="1"/>
</dbReference>
<dbReference type="PROSITE" id="PS01285">
    <property type="entry name" value="FA58C_1"/>
    <property type="match status" value="1"/>
</dbReference>
<dbReference type="CDD" id="cd00057">
    <property type="entry name" value="FA58C"/>
    <property type="match status" value="1"/>
</dbReference>
<dbReference type="PANTHER" id="PTHR15036:SF49">
    <property type="entry name" value="AXOTACTIN"/>
    <property type="match status" value="1"/>
</dbReference>
<dbReference type="STRING" id="6412.T1FU66"/>
<dbReference type="Gene3D" id="2.60.120.1000">
    <property type="match status" value="1"/>
</dbReference>
<feature type="domain" description="EGF-like" evidence="13">
    <location>
        <begin position="1038"/>
        <end position="1074"/>
    </location>
</feature>
<dbReference type="PROSITE" id="PS50026">
    <property type="entry name" value="EGF_3"/>
    <property type="match status" value="2"/>
</dbReference>
<reference evidence="16" key="1">
    <citation type="submission" date="2012-12" db="EMBL/GenBank/DDBJ databases">
        <authorList>
            <person name="Hellsten U."/>
            <person name="Grimwood J."/>
            <person name="Chapman J.A."/>
            <person name="Shapiro H."/>
            <person name="Aerts A."/>
            <person name="Otillar R.P."/>
            <person name="Terry A.Y."/>
            <person name="Boore J.L."/>
            <person name="Simakov O."/>
            <person name="Marletaz F."/>
            <person name="Cho S.-J."/>
            <person name="Edsinger-Gonzales E."/>
            <person name="Havlak P."/>
            <person name="Kuo D.-H."/>
            <person name="Larsson T."/>
            <person name="Lv J."/>
            <person name="Arendt D."/>
            <person name="Savage R."/>
            <person name="Osoegawa K."/>
            <person name="de Jong P."/>
            <person name="Lindberg D.R."/>
            <person name="Seaver E.C."/>
            <person name="Weisblat D.A."/>
            <person name="Putnam N.H."/>
            <person name="Grigoriev I.V."/>
            <person name="Rokhsar D.S."/>
        </authorList>
    </citation>
    <scope>NUCLEOTIDE SEQUENCE</scope>
</reference>
<proteinExistence type="inferred from homology"/>
<evidence type="ECO:0000256" key="1">
    <source>
        <dbReference type="ARBA" id="ARBA00004479"/>
    </source>
</evidence>
<dbReference type="SMART" id="SM00231">
    <property type="entry name" value="FA58C"/>
    <property type="match status" value="1"/>
</dbReference>
<keyword evidence="5" id="KW-0732">Signal</keyword>
<evidence type="ECO:0000256" key="5">
    <source>
        <dbReference type="ARBA" id="ARBA00022729"/>
    </source>
</evidence>
<evidence type="ECO:0000259" key="12">
    <source>
        <dbReference type="PROSITE" id="PS50025"/>
    </source>
</evidence>
<feature type="domain" description="Laminin G" evidence="12">
    <location>
        <begin position="444"/>
        <end position="602"/>
    </location>
</feature>
<dbReference type="EnsemblMetazoa" id="HelroT192677">
    <property type="protein sequence ID" value="HelroP192677"/>
    <property type="gene ID" value="HelroG192677"/>
</dbReference>
<evidence type="ECO:0000256" key="9">
    <source>
        <dbReference type="PROSITE-ProRule" id="PRU00076"/>
    </source>
</evidence>
<dbReference type="HOGENOM" id="CLU_003504_1_0_1"/>
<evidence type="ECO:0000313" key="14">
    <source>
        <dbReference type="EMBL" id="ESN99979.1"/>
    </source>
</evidence>
<dbReference type="SMART" id="SM00181">
    <property type="entry name" value="EGF"/>
    <property type="match status" value="2"/>
</dbReference>
<dbReference type="OMA" id="GWNCGRE"/>
<keyword evidence="6 10" id="KW-1133">Transmembrane helix</keyword>
<dbReference type="Gene3D" id="2.60.120.200">
    <property type="match status" value="4"/>
</dbReference>
<dbReference type="GeneID" id="20212362"/>
<evidence type="ECO:0000256" key="3">
    <source>
        <dbReference type="ARBA" id="ARBA00022536"/>
    </source>
</evidence>
<reference evidence="14 16" key="2">
    <citation type="journal article" date="2013" name="Nature">
        <title>Insights into bilaterian evolution from three spiralian genomes.</title>
        <authorList>
            <person name="Simakov O."/>
            <person name="Marletaz F."/>
            <person name="Cho S.J."/>
            <person name="Edsinger-Gonzales E."/>
            <person name="Havlak P."/>
            <person name="Hellsten U."/>
            <person name="Kuo D.H."/>
            <person name="Larsson T."/>
            <person name="Lv J."/>
            <person name="Arendt D."/>
            <person name="Savage R."/>
            <person name="Osoegawa K."/>
            <person name="de Jong P."/>
            <person name="Grimwood J."/>
            <person name="Chapman J.A."/>
            <person name="Shapiro H."/>
            <person name="Aerts A."/>
            <person name="Otillar R.P."/>
            <person name="Terry A.Y."/>
            <person name="Boore J.L."/>
            <person name="Grigoriev I.V."/>
            <person name="Lindberg D.R."/>
            <person name="Seaver E.C."/>
            <person name="Weisblat D.A."/>
            <person name="Putnam N.H."/>
            <person name="Rokhsar D.S."/>
        </authorList>
    </citation>
    <scope>NUCLEOTIDE SEQUENCE</scope>
</reference>
<dbReference type="FunFam" id="2.60.120.260:FF:000016">
    <property type="entry name" value="Contactin-associated protein-like 4 isoform 1"/>
    <property type="match status" value="1"/>
</dbReference>
<feature type="transmembrane region" description="Helical" evidence="10">
    <location>
        <begin position="1312"/>
        <end position="1336"/>
    </location>
</feature>
<dbReference type="FunCoup" id="T1FU66">
    <property type="interactions" value="249"/>
</dbReference>
<evidence type="ECO:0000313" key="16">
    <source>
        <dbReference type="Proteomes" id="UP000015101"/>
    </source>
</evidence>
<evidence type="ECO:0000259" key="11">
    <source>
        <dbReference type="PROSITE" id="PS50022"/>
    </source>
</evidence>
<comment type="similarity">
    <text evidence="2">Belongs to the neurexin family.</text>
</comment>
<dbReference type="PANTHER" id="PTHR15036">
    <property type="entry name" value="PIKACHURIN-LIKE PROTEIN"/>
    <property type="match status" value="1"/>
</dbReference>
<dbReference type="SUPFAM" id="SSF49899">
    <property type="entry name" value="Concanavalin A-like lectins/glucanases"/>
    <property type="match status" value="4"/>
</dbReference>
<dbReference type="SMART" id="SM00282">
    <property type="entry name" value="LamG"/>
    <property type="match status" value="4"/>
</dbReference>
<evidence type="ECO:0000256" key="10">
    <source>
        <dbReference type="SAM" id="Phobius"/>
    </source>
</evidence>
<dbReference type="Pfam" id="PF00008">
    <property type="entry name" value="EGF"/>
    <property type="match status" value="2"/>
</dbReference>
<keyword evidence="4 10" id="KW-0812">Transmembrane</keyword>
<feature type="domain" description="F5/8 type C" evidence="11">
    <location>
        <begin position="149"/>
        <end position="299"/>
    </location>
</feature>
<name>T1FU66_HELRO</name>
<reference evidence="15" key="3">
    <citation type="submission" date="2015-06" db="UniProtKB">
        <authorList>
            <consortium name="EnsemblMetazoa"/>
        </authorList>
    </citation>
    <scope>IDENTIFICATION</scope>
</reference>
<evidence type="ECO:0000259" key="13">
    <source>
        <dbReference type="PROSITE" id="PS50026"/>
    </source>
</evidence>
<dbReference type="PRINTS" id="PR02065">
    <property type="entry name" value="PROTEINDPCD"/>
</dbReference>
<dbReference type="InterPro" id="IPR000742">
    <property type="entry name" value="EGF"/>
</dbReference>
<dbReference type="GO" id="GO:0016020">
    <property type="term" value="C:membrane"/>
    <property type="evidence" value="ECO:0007669"/>
    <property type="project" value="UniProtKB-SubCell"/>
</dbReference>
<dbReference type="InterPro" id="IPR000421">
    <property type="entry name" value="FA58C"/>
</dbReference>
<evidence type="ECO:0000256" key="7">
    <source>
        <dbReference type="ARBA" id="ARBA00023136"/>
    </source>
</evidence>
<dbReference type="InParanoid" id="T1FU66"/>
<feature type="domain" description="Laminin G" evidence="12">
    <location>
        <begin position="1078"/>
        <end position="1268"/>
    </location>
</feature>
<dbReference type="CDD" id="cd00110">
    <property type="entry name" value="LamG"/>
    <property type="match status" value="4"/>
</dbReference>
<organism evidence="15 16">
    <name type="scientific">Helobdella robusta</name>
    <name type="common">Californian leech</name>
    <dbReference type="NCBI Taxonomy" id="6412"/>
    <lineage>
        <taxon>Eukaryota</taxon>
        <taxon>Metazoa</taxon>
        <taxon>Spiralia</taxon>
        <taxon>Lophotrochozoa</taxon>
        <taxon>Annelida</taxon>
        <taxon>Clitellata</taxon>
        <taxon>Hirudinea</taxon>
        <taxon>Rhynchobdellida</taxon>
        <taxon>Glossiphoniidae</taxon>
        <taxon>Helobdella</taxon>
    </lineage>
</organism>
<comment type="caution">
    <text evidence="9">Lacks conserved residue(s) required for the propagation of feature annotation.</text>
</comment>
<evidence type="ECO:0000313" key="15">
    <source>
        <dbReference type="EnsemblMetazoa" id="HelroP192677"/>
    </source>
</evidence>
<dbReference type="PROSITE" id="PS50022">
    <property type="entry name" value="FA58C_3"/>
    <property type="match status" value="1"/>
</dbReference>
<dbReference type="InterPro" id="IPR001791">
    <property type="entry name" value="Laminin_G"/>
</dbReference>
<dbReference type="RefSeq" id="XP_009021988.1">
    <property type="nucleotide sequence ID" value="XM_009023740.1"/>
</dbReference>
<evidence type="ECO:0000256" key="6">
    <source>
        <dbReference type="ARBA" id="ARBA00022989"/>
    </source>
</evidence>
<keyword evidence="16" id="KW-1185">Reference proteome</keyword>
<comment type="subcellular location">
    <subcellularLocation>
        <location evidence="1">Membrane</location>
        <topology evidence="1">Single-pass type I membrane protein</topology>
    </subcellularLocation>
</comment>
<dbReference type="KEGG" id="hro:HELRODRAFT_192677"/>
<sequence>MTGKECDWEFEVGQEFQSRLIDTSGFAESVENPIFTRKDTKESFQWRIRNLPYPRNIYDISIENNFIIVKTTNKKYYKRFSIPDMVRLNLNIDRSNLSYDHFNNTLIITYKKPSKVLEHERNIINEIKKANKKYPDLQPQSAINITDPCQYPIPVGIEKYYIPDSNLWATSLTNKAREARFARLRGWKGGGAWTAGTSDSNQYLGIDLGYRQVIKFIETQGRRGSNEFVLEYYVWFSDDNTTWRVYTNEYGTPMLFQGNTDDNTVVRNSLPYQLIARYIRINPQRWNRFISLRVELHGCRFEGLLFYADGNQGDYLIVEMLRGKLYINYDLGSTAEETGDTTTRAGSLLDDNQWHDVEIVRDKRYITVSVDRMKINNVTLGDFIQLDLDKQIHLGGIDNFLQPGKRLRTRENFTGCMENVWFNYMNMIQDSRTNQKRFTSEIVTPVSLPYVDAYIEITDMSPDRRIRITFDFRSYNKDGLLILTNPTPGNQRFIFKLNADGHFEYSIQTDKDPVVHNVIINRDPLAESSSFTDGLWHSVDIDIIASQDRTPGRVSVTIDGKDDAGGETGFVGCLRKLYVQGQSMFTIDNNQANAKLIGKIKCDPNPCEHGGLCSQSFETFQCDCGDTGYGGAVCHRSKHLISCEEAKWLYYLDGEIDITIDIDDSGPLLPFKVHCNFKDSIKLDSDALQYDETVMALSHDSTGTMLVDGYQEPGAYVRKIIYDAQKEEIDEIVRRAQRCEQYIKYTCFQSRLLSDAGIADLNRPSWGWFVGKEMTVERYWGGSAPDSRKCACGLKNECKYMGSQSNNPCNCDAGMAHDDVFDDGYLSEKDRLPVKELHFGDTGVIGDEKWGKHDLGPLRCSGDALYTNVVTFRKEDATLELPTYPGAVSGDIRFQIRTTASDGIILQNTGPYNFLEVKIVFGNIIQFRFEVGNGIQTLELQTSYPINDDNWHTVQIERNRKQAMLRVDQQSPVYLDEPVDQEFRQFNLTSKLVVGAAVDYSQGYVGCVRGFQVNGVLQDLMGIVQRGETTYGVSPGCVQKCSSNPCFNGGICVEYYSRYWCDCAYTSFRGWNCGREIGVTLQPNNMIRWEFDQLSGDISTTEEEIIIGFSTQEKHGQLMYIRSQNKPYDYMSIEMNNNGGIKVIIDVGWFRDEVNTILDPYVDLANSQQHVVRVKRTNQGTTLTITVDDYPPTRKDWTDVPRNADTRLDNPRYIYFGRNETTPAGLGYRGCLFRGQWDNQFPLKRVFQDPRGPNVIVEPPGSVREDMCGFEEYSLAPDVMEFRPTPSLRLSTTTPYWGDIGSGQMTIGDQALLGGCIGVFLILLGGIFFLCTRYYYKRKREYRTYEAKDAEYFDNADYALVIGSNKQPEFLFSIPLDENFKSSACKAS</sequence>
<dbReference type="CDD" id="cd00054">
    <property type="entry name" value="EGF_CA"/>
    <property type="match status" value="1"/>
</dbReference>
<dbReference type="InterPro" id="IPR013320">
    <property type="entry name" value="ConA-like_dom_sf"/>
</dbReference>
<evidence type="ECO:0000256" key="4">
    <source>
        <dbReference type="ARBA" id="ARBA00022692"/>
    </source>
</evidence>
<evidence type="ECO:0000256" key="2">
    <source>
        <dbReference type="ARBA" id="ARBA00010241"/>
    </source>
</evidence>
<keyword evidence="3 9" id="KW-0245">EGF-like domain</keyword>